<dbReference type="Pfam" id="PF00144">
    <property type="entry name" value="Beta-lactamase"/>
    <property type="match status" value="1"/>
</dbReference>
<gene>
    <name evidence="2" type="ORF">HNR67_005015</name>
</gene>
<dbReference type="InterPro" id="IPR052907">
    <property type="entry name" value="Beta-lactamase/esterase"/>
</dbReference>
<accession>A0A7W7CD06</accession>
<dbReference type="InterPro" id="IPR001466">
    <property type="entry name" value="Beta-lactam-related"/>
</dbReference>
<evidence type="ECO:0000313" key="3">
    <source>
        <dbReference type="Proteomes" id="UP000533598"/>
    </source>
</evidence>
<protein>
    <submittedName>
        <fullName evidence="2">CubicO group peptidase (Beta-lactamase class C family)</fullName>
    </submittedName>
</protein>
<dbReference type="EMBL" id="JACHMH010000001">
    <property type="protein sequence ID" value="MBB4678897.1"/>
    <property type="molecule type" value="Genomic_DNA"/>
</dbReference>
<dbReference type="PANTHER" id="PTHR43319">
    <property type="entry name" value="BETA-LACTAMASE-RELATED"/>
    <property type="match status" value="1"/>
</dbReference>
<dbReference type="Proteomes" id="UP000533598">
    <property type="component" value="Unassembled WGS sequence"/>
</dbReference>
<evidence type="ECO:0000313" key="2">
    <source>
        <dbReference type="EMBL" id="MBB4678897.1"/>
    </source>
</evidence>
<keyword evidence="3" id="KW-1185">Reference proteome</keyword>
<comment type="caution">
    <text evidence="2">The sequence shown here is derived from an EMBL/GenBank/DDBJ whole genome shotgun (WGS) entry which is preliminary data.</text>
</comment>
<name>A0A7W7CD06_9PSEU</name>
<dbReference type="InterPro" id="IPR012338">
    <property type="entry name" value="Beta-lactam/transpept-like"/>
</dbReference>
<dbReference type="RefSeq" id="WP_185004705.1">
    <property type="nucleotide sequence ID" value="NZ_BAAAUI010000070.1"/>
</dbReference>
<dbReference type="PANTHER" id="PTHR43319:SF3">
    <property type="entry name" value="BETA-LACTAMASE-RELATED DOMAIN-CONTAINING PROTEIN"/>
    <property type="match status" value="1"/>
</dbReference>
<proteinExistence type="predicted"/>
<dbReference type="AlphaFoldDB" id="A0A7W7CD06"/>
<sequence length="405" mass="43136">MPVHGLCTPRFAGVRAEFERNLAERGEVGASVHLTVDGETVVDLWGGLADPVRGRRWTDYTFTHIWTATQGATALCAHLLAVRGQLDLLAPVSRYWPEFGKGGKDSVLVGQLLDHQAGLPGLRELLPHGAFYDWELMTEHLAAAEPLWTPGARHGFHAFTFGFLIGELVRRITGGSLAQFFERELAGPLDLDFWLTLPPDLDEAAAPMVPQPELSELIPTMHLTAITDPDSPAGRVLLNNGGYLAPGEADSRAARAAVLGGTGGLTNARGLSLLYRPLAVGGSVDGLRLLDRAAVARAGAVSSAGSLDAVTLVPSRYSLGFSKACDNRHLPPADREGVLWSEQAFGACGMGGAVGFADPGARMSFGYVMNRQGPGLGVNERGQALIDAAYRGLGYHRVNGGIWFR</sequence>
<feature type="domain" description="Beta-lactamase-related" evidence="1">
    <location>
        <begin position="17"/>
        <end position="385"/>
    </location>
</feature>
<dbReference type="SUPFAM" id="SSF56601">
    <property type="entry name" value="beta-lactamase/transpeptidase-like"/>
    <property type="match status" value="1"/>
</dbReference>
<evidence type="ECO:0000259" key="1">
    <source>
        <dbReference type="Pfam" id="PF00144"/>
    </source>
</evidence>
<organism evidence="2 3">
    <name type="scientific">Crossiella cryophila</name>
    <dbReference type="NCBI Taxonomy" id="43355"/>
    <lineage>
        <taxon>Bacteria</taxon>
        <taxon>Bacillati</taxon>
        <taxon>Actinomycetota</taxon>
        <taxon>Actinomycetes</taxon>
        <taxon>Pseudonocardiales</taxon>
        <taxon>Pseudonocardiaceae</taxon>
        <taxon>Crossiella</taxon>
    </lineage>
</organism>
<reference evidence="2 3" key="1">
    <citation type="submission" date="2020-08" db="EMBL/GenBank/DDBJ databases">
        <title>Sequencing the genomes of 1000 actinobacteria strains.</title>
        <authorList>
            <person name="Klenk H.-P."/>
        </authorList>
    </citation>
    <scope>NUCLEOTIDE SEQUENCE [LARGE SCALE GENOMIC DNA]</scope>
    <source>
        <strain evidence="2 3">DSM 44230</strain>
    </source>
</reference>
<dbReference type="Gene3D" id="3.40.710.10">
    <property type="entry name" value="DD-peptidase/beta-lactamase superfamily"/>
    <property type="match status" value="1"/>
</dbReference>